<dbReference type="AlphaFoldDB" id="A0A1M5EAM9"/>
<dbReference type="InterPro" id="IPR051785">
    <property type="entry name" value="MMCE/EMCE_epimerase"/>
</dbReference>
<dbReference type="EMBL" id="FQUP01000002">
    <property type="protein sequence ID" value="SHF76288.1"/>
    <property type="molecule type" value="Genomic_DNA"/>
</dbReference>
<dbReference type="InterPro" id="IPR004360">
    <property type="entry name" value="Glyas_Fos-R_dOase_dom"/>
</dbReference>
<dbReference type="Proteomes" id="UP000184485">
    <property type="component" value="Unassembled WGS sequence"/>
</dbReference>
<dbReference type="PANTHER" id="PTHR43048:SF3">
    <property type="entry name" value="METHYLMALONYL-COA EPIMERASE, MITOCHONDRIAL"/>
    <property type="match status" value="1"/>
</dbReference>
<protein>
    <submittedName>
        <fullName evidence="3">Lactoylglutathione lyase</fullName>
    </submittedName>
</protein>
<dbReference type="GO" id="GO:0004462">
    <property type="term" value="F:lactoylglutathione lyase activity"/>
    <property type="evidence" value="ECO:0007669"/>
    <property type="project" value="InterPro"/>
</dbReference>
<dbReference type="Pfam" id="PF00903">
    <property type="entry name" value="Glyoxalase"/>
    <property type="match status" value="1"/>
</dbReference>
<keyword evidence="4" id="KW-1185">Reference proteome</keyword>
<feature type="domain" description="VOC" evidence="2">
    <location>
        <begin position="6"/>
        <end position="130"/>
    </location>
</feature>
<evidence type="ECO:0000259" key="2">
    <source>
        <dbReference type="PROSITE" id="PS51819"/>
    </source>
</evidence>
<evidence type="ECO:0000313" key="3">
    <source>
        <dbReference type="EMBL" id="SHF76288.1"/>
    </source>
</evidence>
<dbReference type="STRING" id="1122133.SAMN02745157_2942"/>
<accession>A0A1M5EAM9</accession>
<dbReference type="PROSITE" id="PS51819">
    <property type="entry name" value="VOC"/>
    <property type="match status" value="1"/>
</dbReference>
<evidence type="ECO:0000256" key="1">
    <source>
        <dbReference type="ARBA" id="ARBA00022723"/>
    </source>
</evidence>
<dbReference type="Gene3D" id="3.10.180.10">
    <property type="entry name" value="2,3-Dihydroxybiphenyl 1,2-Dioxygenase, domain 1"/>
    <property type="match status" value="1"/>
</dbReference>
<dbReference type="PANTHER" id="PTHR43048">
    <property type="entry name" value="METHYLMALONYL-COA EPIMERASE"/>
    <property type="match status" value="1"/>
</dbReference>
<dbReference type="GO" id="GO:0004493">
    <property type="term" value="F:methylmalonyl-CoA epimerase activity"/>
    <property type="evidence" value="ECO:0007669"/>
    <property type="project" value="TreeGrafter"/>
</dbReference>
<dbReference type="SUPFAM" id="SSF54593">
    <property type="entry name" value="Glyoxalase/Bleomycin resistance protein/Dihydroxybiphenyl dioxygenase"/>
    <property type="match status" value="1"/>
</dbReference>
<proteinExistence type="predicted"/>
<dbReference type="OrthoDB" id="7947929at2"/>
<reference evidence="3 4" key="1">
    <citation type="submission" date="2016-11" db="EMBL/GenBank/DDBJ databases">
        <authorList>
            <person name="Jaros S."/>
            <person name="Januszkiewicz K."/>
            <person name="Wedrychowicz H."/>
        </authorList>
    </citation>
    <scope>NUCLEOTIDE SEQUENCE [LARGE SCALE GENOMIC DNA]</scope>
    <source>
        <strain evidence="3 4">DSM 19436</strain>
    </source>
</reference>
<keyword evidence="1" id="KW-0479">Metal-binding</keyword>
<dbReference type="InterPro" id="IPR037523">
    <property type="entry name" value="VOC_core"/>
</dbReference>
<name>A0A1M5EAM9_9HYPH</name>
<keyword evidence="3" id="KW-0456">Lyase</keyword>
<dbReference type="InterPro" id="IPR029068">
    <property type="entry name" value="Glyas_Bleomycin-R_OHBP_Dase"/>
</dbReference>
<organism evidence="3 4">
    <name type="scientific">Kaistia soli DSM 19436</name>
    <dbReference type="NCBI Taxonomy" id="1122133"/>
    <lineage>
        <taxon>Bacteria</taxon>
        <taxon>Pseudomonadati</taxon>
        <taxon>Pseudomonadota</taxon>
        <taxon>Alphaproteobacteria</taxon>
        <taxon>Hyphomicrobiales</taxon>
        <taxon>Kaistiaceae</taxon>
        <taxon>Kaistia</taxon>
    </lineage>
</organism>
<dbReference type="GO" id="GO:0046491">
    <property type="term" value="P:L-methylmalonyl-CoA metabolic process"/>
    <property type="evidence" value="ECO:0007669"/>
    <property type="project" value="TreeGrafter"/>
</dbReference>
<dbReference type="PROSITE" id="PS00934">
    <property type="entry name" value="GLYOXALASE_I_1"/>
    <property type="match status" value="1"/>
</dbReference>
<dbReference type="InterPro" id="IPR018146">
    <property type="entry name" value="Glyoxalase_1_CS"/>
</dbReference>
<evidence type="ECO:0000313" key="4">
    <source>
        <dbReference type="Proteomes" id="UP000184485"/>
    </source>
</evidence>
<dbReference type="RefSeq" id="WP_073053937.1">
    <property type="nucleotide sequence ID" value="NZ_FQUP01000002.1"/>
</dbReference>
<sequence>MHGFTSIAHVALKVKDLDRSLDFYVNKLGFEEMMRLDKPDGSPGVWLVYLRITDDQYLELFPDGEGDRAPGRDATAINHVCLGVDDIDQVIAALEKAGIPLTVQKKMAADKNWQCWIDDPDGNRIEIMQLMPDCLQLEAIKRLKANRA</sequence>
<gene>
    <name evidence="3" type="ORF">SAMN02745157_2942</name>
</gene>
<dbReference type="GO" id="GO:0046872">
    <property type="term" value="F:metal ion binding"/>
    <property type="evidence" value="ECO:0007669"/>
    <property type="project" value="UniProtKB-KW"/>
</dbReference>